<dbReference type="NCBIfam" id="NF005543">
    <property type="entry name" value="PRK07206.1"/>
    <property type="match status" value="1"/>
</dbReference>
<dbReference type="Proteomes" id="UP001501638">
    <property type="component" value="Unassembled WGS sequence"/>
</dbReference>
<keyword evidence="1" id="KW-0436">Ligase</keyword>
<dbReference type="PANTHER" id="PTHR43585">
    <property type="entry name" value="FUMIPYRROLE BIOSYNTHESIS PROTEIN C"/>
    <property type="match status" value="1"/>
</dbReference>
<evidence type="ECO:0000256" key="2">
    <source>
        <dbReference type="ARBA" id="ARBA00022741"/>
    </source>
</evidence>
<keyword evidence="3 4" id="KW-0067">ATP-binding</keyword>
<dbReference type="SUPFAM" id="SSF56059">
    <property type="entry name" value="Glutathione synthetase ATP-binding domain-like"/>
    <property type="match status" value="1"/>
</dbReference>
<dbReference type="EMBL" id="BAAASZ010000051">
    <property type="protein sequence ID" value="GAA2466386.1"/>
    <property type="molecule type" value="Genomic_DNA"/>
</dbReference>
<sequence>MTAVPRAVVVIVDPLRAGTKLAQLFNGLGHRCVAVLSEESDSDFWRASFRPRDFLLTLEEADGFDALLRGLGEYEVACVVPGGESGVDLADRLTPHFPGIPAMDPKTAHARRDKYHMAEALTRNGIAAIPHHRTSDAATALAWYRDHTDGHAVVKPLAGTSAEGVRFCSSEEEVVDAFAELRGTVSLFGRVNDELLVQQDIVRDGGVEFTVNSVSSRGHHHVTDVWRMRRRMIGSTAVCVHSELVHPDEHEYGTLCTYVQDVLSALGIDNGTAHSEIMLTPRGPVLIETGARVEGACDPGIALALCGYSQNSLLPMSYLDPEGFRHAIRRPRPHPPLHARHVYLLSPVEGKVVRAPDLSGVRGLPTFHGMETTLDTVAHLERTVNLATCPGNLYLVSPSLDRIEEDYAALRALETELYANMLAD</sequence>
<evidence type="ECO:0000313" key="7">
    <source>
        <dbReference type="Proteomes" id="UP001501638"/>
    </source>
</evidence>
<dbReference type="InterPro" id="IPR011761">
    <property type="entry name" value="ATP-grasp"/>
</dbReference>
<evidence type="ECO:0000313" key="6">
    <source>
        <dbReference type="EMBL" id="GAA2466386.1"/>
    </source>
</evidence>
<accession>A0ABP5XRM6</accession>
<evidence type="ECO:0000259" key="5">
    <source>
        <dbReference type="PROSITE" id="PS50975"/>
    </source>
</evidence>
<evidence type="ECO:0000256" key="3">
    <source>
        <dbReference type="ARBA" id="ARBA00022840"/>
    </source>
</evidence>
<protein>
    <submittedName>
        <fullName evidence="6">ATP-grasp domain-containing protein</fullName>
    </submittedName>
</protein>
<comment type="caution">
    <text evidence="6">The sequence shown here is derived from an EMBL/GenBank/DDBJ whole genome shotgun (WGS) entry which is preliminary data.</text>
</comment>
<proteinExistence type="predicted"/>
<keyword evidence="2 4" id="KW-0547">Nucleotide-binding</keyword>
<organism evidence="6 7">
    <name type="scientific">Streptomyces macrosporus</name>
    <dbReference type="NCBI Taxonomy" id="44032"/>
    <lineage>
        <taxon>Bacteria</taxon>
        <taxon>Bacillati</taxon>
        <taxon>Actinomycetota</taxon>
        <taxon>Actinomycetes</taxon>
        <taxon>Kitasatosporales</taxon>
        <taxon>Streptomycetaceae</taxon>
        <taxon>Streptomyces</taxon>
    </lineage>
</organism>
<gene>
    <name evidence="6" type="ORF">GCM10010405_58710</name>
</gene>
<dbReference type="RefSeq" id="WP_344328911.1">
    <property type="nucleotide sequence ID" value="NZ_BAAASZ010000051.1"/>
</dbReference>
<dbReference type="PANTHER" id="PTHR43585:SF2">
    <property type="entry name" value="ATP-GRASP ENZYME FSQD"/>
    <property type="match status" value="1"/>
</dbReference>
<evidence type="ECO:0000256" key="1">
    <source>
        <dbReference type="ARBA" id="ARBA00022598"/>
    </source>
</evidence>
<dbReference type="InterPro" id="IPR052032">
    <property type="entry name" value="ATP-dep_AA_Ligase"/>
</dbReference>
<dbReference type="Pfam" id="PF13535">
    <property type="entry name" value="ATP-grasp_4"/>
    <property type="match status" value="1"/>
</dbReference>
<feature type="domain" description="ATP-grasp" evidence="5">
    <location>
        <begin position="118"/>
        <end position="319"/>
    </location>
</feature>
<reference evidence="7" key="1">
    <citation type="journal article" date="2019" name="Int. J. Syst. Evol. Microbiol.">
        <title>The Global Catalogue of Microorganisms (GCM) 10K type strain sequencing project: providing services to taxonomists for standard genome sequencing and annotation.</title>
        <authorList>
            <consortium name="The Broad Institute Genomics Platform"/>
            <consortium name="The Broad Institute Genome Sequencing Center for Infectious Disease"/>
            <person name="Wu L."/>
            <person name="Ma J."/>
        </authorList>
    </citation>
    <scope>NUCLEOTIDE SEQUENCE [LARGE SCALE GENOMIC DNA]</scope>
    <source>
        <strain evidence="7">JCM 6305</strain>
    </source>
</reference>
<evidence type="ECO:0000256" key="4">
    <source>
        <dbReference type="PROSITE-ProRule" id="PRU00409"/>
    </source>
</evidence>
<dbReference type="PROSITE" id="PS50975">
    <property type="entry name" value="ATP_GRASP"/>
    <property type="match status" value="1"/>
</dbReference>
<dbReference type="Gene3D" id="3.30.470.20">
    <property type="entry name" value="ATP-grasp fold, B domain"/>
    <property type="match status" value="1"/>
</dbReference>
<name>A0ABP5XRM6_9ACTN</name>
<keyword evidence="7" id="KW-1185">Reference proteome</keyword>